<evidence type="ECO:0000313" key="1">
    <source>
        <dbReference type="EMBL" id="GAA0561154.1"/>
    </source>
</evidence>
<gene>
    <name evidence="1" type="ORF">GCM10009533_67600</name>
</gene>
<dbReference type="Proteomes" id="UP001500729">
    <property type="component" value="Unassembled WGS sequence"/>
</dbReference>
<proteinExistence type="predicted"/>
<sequence>MPAICWYMPGISDVSQSLSPALRASSTTRARSRHGISDKPGRWPAGMLITTLCGETVKVPCPTPLGGTPRSHSITEQCTGCADEYQRRGSPSTVWDF</sequence>
<accession>A0ABP3P688</accession>
<name>A0ABP3P688_SACER</name>
<dbReference type="EMBL" id="BAAAGS010000090">
    <property type="protein sequence ID" value="GAA0561154.1"/>
    <property type="molecule type" value="Genomic_DNA"/>
</dbReference>
<protein>
    <submittedName>
        <fullName evidence="1">Uncharacterized protein</fullName>
    </submittedName>
</protein>
<evidence type="ECO:0000313" key="2">
    <source>
        <dbReference type="Proteomes" id="UP001500729"/>
    </source>
</evidence>
<keyword evidence="2" id="KW-1185">Reference proteome</keyword>
<organism evidence="1 2">
    <name type="scientific">Saccharopolyspora erythraea</name>
    <name type="common">Streptomyces erythraeus</name>
    <dbReference type="NCBI Taxonomy" id="1836"/>
    <lineage>
        <taxon>Bacteria</taxon>
        <taxon>Bacillati</taxon>
        <taxon>Actinomycetota</taxon>
        <taxon>Actinomycetes</taxon>
        <taxon>Pseudonocardiales</taxon>
        <taxon>Pseudonocardiaceae</taxon>
        <taxon>Saccharopolyspora</taxon>
    </lineage>
</organism>
<comment type="caution">
    <text evidence="1">The sequence shown here is derived from an EMBL/GenBank/DDBJ whole genome shotgun (WGS) entry which is preliminary data.</text>
</comment>
<reference evidence="2" key="1">
    <citation type="journal article" date="2019" name="Int. J. Syst. Evol. Microbiol.">
        <title>The Global Catalogue of Microorganisms (GCM) 10K type strain sequencing project: providing services to taxonomists for standard genome sequencing and annotation.</title>
        <authorList>
            <consortium name="The Broad Institute Genomics Platform"/>
            <consortium name="The Broad Institute Genome Sequencing Center for Infectious Disease"/>
            <person name="Wu L."/>
            <person name="Ma J."/>
        </authorList>
    </citation>
    <scope>NUCLEOTIDE SEQUENCE [LARGE SCALE GENOMIC DNA]</scope>
    <source>
        <strain evidence="2">JCM 10303</strain>
    </source>
</reference>